<dbReference type="SUPFAM" id="SSF52833">
    <property type="entry name" value="Thioredoxin-like"/>
    <property type="match status" value="1"/>
</dbReference>
<feature type="compositionally biased region" description="Low complexity" evidence="1">
    <location>
        <begin position="245"/>
        <end position="275"/>
    </location>
</feature>
<dbReference type="Proteomes" id="UP000034329">
    <property type="component" value="Unassembled WGS sequence"/>
</dbReference>
<dbReference type="InterPro" id="IPR050553">
    <property type="entry name" value="Thioredoxin_ResA/DsbE_sf"/>
</dbReference>
<dbReference type="GO" id="GO:0016209">
    <property type="term" value="F:antioxidant activity"/>
    <property type="evidence" value="ECO:0007669"/>
    <property type="project" value="InterPro"/>
</dbReference>
<organism evidence="4 5">
    <name type="scientific">Candidatus Woesebacteria bacterium GW2011_GWB1_45_5</name>
    <dbReference type="NCBI Taxonomy" id="1618581"/>
    <lineage>
        <taxon>Bacteria</taxon>
        <taxon>Candidatus Woeseibacteriota</taxon>
    </lineage>
</organism>
<evidence type="ECO:0000256" key="1">
    <source>
        <dbReference type="SAM" id="MobiDB-lite"/>
    </source>
</evidence>
<dbReference type="AlphaFoldDB" id="A0A0G1MQ81"/>
<dbReference type="InterPro" id="IPR013766">
    <property type="entry name" value="Thioredoxin_domain"/>
</dbReference>
<dbReference type="PANTHER" id="PTHR42852:SF17">
    <property type="entry name" value="THIOREDOXIN-LIKE PROTEIN HI_1115"/>
    <property type="match status" value="1"/>
</dbReference>
<dbReference type="Gene3D" id="2.60.40.380">
    <property type="entry name" value="Purple acid phosphatase-like, N-terminal"/>
    <property type="match status" value="1"/>
</dbReference>
<dbReference type="Pfam" id="PF00578">
    <property type="entry name" value="AhpC-TSA"/>
    <property type="match status" value="1"/>
</dbReference>
<proteinExistence type="predicted"/>
<reference evidence="4 5" key="1">
    <citation type="journal article" date="2015" name="Nature">
        <title>rRNA introns, odd ribosomes, and small enigmatic genomes across a large radiation of phyla.</title>
        <authorList>
            <person name="Brown C.T."/>
            <person name="Hug L.A."/>
            <person name="Thomas B.C."/>
            <person name="Sharon I."/>
            <person name="Castelle C.J."/>
            <person name="Singh A."/>
            <person name="Wilkins M.J."/>
            <person name="Williams K.H."/>
            <person name="Banfield J.F."/>
        </authorList>
    </citation>
    <scope>NUCLEOTIDE SEQUENCE [LARGE SCALE GENOMIC DNA]</scope>
</reference>
<dbReference type="InterPro" id="IPR014756">
    <property type="entry name" value="Ig_E-set"/>
</dbReference>
<dbReference type="Gene3D" id="3.40.30.10">
    <property type="entry name" value="Glutaredoxin"/>
    <property type="match status" value="1"/>
</dbReference>
<dbReference type="InterPro" id="IPR036249">
    <property type="entry name" value="Thioredoxin-like_sf"/>
</dbReference>
<dbReference type="PROSITE" id="PS51352">
    <property type="entry name" value="THIOREDOXIN_2"/>
    <property type="match status" value="1"/>
</dbReference>
<feature type="chain" id="PRO_5002538562" evidence="2">
    <location>
        <begin position="31"/>
        <end position="736"/>
    </location>
</feature>
<keyword evidence="2" id="KW-0732">Signal</keyword>
<accession>A0A0G1MQ81</accession>
<dbReference type="SUPFAM" id="SSF81296">
    <property type="entry name" value="E set domains"/>
    <property type="match status" value="1"/>
</dbReference>
<dbReference type="EMBL" id="LCLA01000010">
    <property type="protein sequence ID" value="KKU10516.1"/>
    <property type="molecule type" value="Genomic_DNA"/>
</dbReference>
<dbReference type="Gene3D" id="2.60.40.1120">
    <property type="entry name" value="Carboxypeptidase-like, regulatory domain"/>
    <property type="match status" value="1"/>
</dbReference>
<evidence type="ECO:0000259" key="3">
    <source>
        <dbReference type="PROSITE" id="PS51352"/>
    </source>
</evidence>
<dbReference type="GO" id="GO:0046872">
    <property type="term" value="F:metal ion binding"/>
    <property type="evidence" value="ECO:0007669"/>
    <property type="project" value="InterPro"/>
</dbReference>
<dbReference type="GO" id="GO:0003993">
    <property type="term" value="F:acid phosphatase activity"/>
    <property type="evidence" value="ECO:0007669"/>
    <property type="project" value="InterPro"/>
</dbReference>
<feature type="domain" description="Thioredoxin" evidence="3">
    <location>
        <begin position="605"/>
        <end position="736"/>
    </location>
</feature>
<dbReference type="InterPro" id="IPR008969">
    <property type="entry name" value="CarboxyPept-like_regulatory"/>
</dbReference>
<comment type="caution">
    <text evidence="4">The sequence shown here is derived from an EMBL/GenBank/DDBJ whole genome shotgun (WGS) entry which is preliminary data.</text>
</comment>
<feature type="region of interest" description="Disordered" evidence="1">
    <location>
        <begin position="236"/>
        <end position="283"/>
    </location>
</feature>
<dbReference type="Gene3D" id="2.60.40.650">
    <property type="match status" value="1"/>
</dbReference>
<dbReference type="InterPro" id="IPR008963">
    <property type="entry name" value="Purple_acid_Pase-like_N"/>
</dbReference>
<dbReference type="CDD" id="cd00063">
    <property type="entry name" value="FN3"/>
    <property type="match status" value="1"/>
</dbReference>
<dbReference type="CDD" id="cd02966">
    <property type="entry name" value="TlpA_like_family"/>
    <property type="match status" value="1"/>
</dbReference>
<dbReference type="InterPro" id="IPR003961">
    <property type="entry name" value="FN3_dom"/>
</dbReference>
<evidence type="ECO:0000313" key="4">
    <source>
        <dbReference type="EMBL" id="KKU10516.1"/>
    </source>
</evidence>
<gene>
    <name evidence="4" type="ORF">UX13_C0010G0016</name>
</gene>
<evidence type="ECO:0000256" key="2">
    <source>
        <dbReference type="SAM" id="SignalP"/>
    </source>
</evidence>
<dbReference type="InterPro" id="IPR000866">
    <property type="entry name" value="AhpC/TSA"/>
</dbReference>
<dbReference type="GO" id="GO:0016491">
    <property type="term" value="F:oxidoreductase activity"/>
    <property type="evidence" value="ECO:0007669"/>
    <property type="project" value="InterPro"/>
</dbReference>
<feature type="signal peptide" evidence="2">
    <location>
        <begin position="1"/>
        <end position="30"/>
    </location>
</feature>
<sequence>MRYLPKAGLLFAALVMTSLFFGFFKSVVHAQSTVCSASTNPTSIAANTEADLEITVNNSSPVVEGASTSVLGLYDATIEWIRITAPSGTTIVQDVSDGDWAGATEGGSVTLEGGTLSAGSSVSFVLTVQTGANLVYSDQWTVEASIEPGGGGTIATCGIGAVSRLPVISGISLNISSTGASISWTTDVAADSTVEYGTTTSYGSSKYDGTSTTSHSLSIGGLNASTTYYYKVKSTSSGGTGEVGGNSFTTGAAGTSTTTTTTGTTTTTTATTTATPKDTTPPSIMISTDFSEPFEQAPTIEGKATDPSKIIKVEYSTDGGVNWLPAEADNLGEKTVDFEFTPELFEDGSYEIIVRALDVEDNEGKSKVNILVIDRLPPLVGGGLFAIGPQILFPDSGSIVTLAGIDTSVVFASSGGATSIKIVSDDYDFGLSKNSENGLWYGNLNFKDPGTYDLTARSIDGAENETERAVGRVVVLAPGKVLPEDGGSIPQSKVLVYVKDPILGTFSLWDSSAWGQENPQNLKEGGNYRLVLPPGTYYLQVQAHGYKALKTNIFSLEKTTPIVSTLTLSKKKTIKIGPFEIPLFDFGQTSGQINTDYEIPKVRDLLVGKELPNFQIEGLERKIDSTSFNGRATLISILSTWHPQSSAQIKILGELGEELEANIIVVMAQDSPSKVRVFAKRGGYEVDMASDRDGELISALGVSSLPANYFVDRRGVISQVKSGIITKEEIIDALLD</sequence>
<dbReference type="SUPFAM" id="SSF49464">
    <property type="entry name" value="Carboxypeptidase regulatory domain-like"/>
    <property type="match status" value="1"/>
</dbReference>
<dbReference type="SUPFAM" id="SSF49363">
    <property type="entry name" value="Purple acid phosphatase, N-terminal domain"/>
    <property type="match status" value="1"/>
</dbReference>
<name>A0A0G1MQ81_9BACT</name>
<evidence type="ECO:0000313" key="5">
    <source>
        <dbReference type="Proteomes" id="UP000034329"/>
    </source>
</evidence>
<protein>
    <submittedName>
        <fullName evidence="4">Fibronectin type III domain protein</fullName>
    </submittedName>
</protein>
<dbReference type="PANTHER" id="PTHR42852">
    <property type="entry name" value="THIOL:DISULFIDE INTERCHANGE PROTEIN DSBE"/>
    <property type="match status" value="1"/>
</dbReference>